<dbReference type="InterPro" id="IPR008352">
    <property type="entry name" value="MAPK_HOG-like"/>
</dbReference>
<dbReference type="eggNOG" id="KOG0660">
    <property type="taxonomic scope" value="Eukaryota"/>
</dbReference>
<proteinExistence type="inferred from homology"/>
<evidence type="ECO:0000256" key="10">
    <source>
        <dbReference type="RuleBase" id="RU361165"/>
    </source>
</evidence>
<keyword evidence="5 8" id="KW-0547">Nucleotide-binding</keyword>
<name>R4X6S4_TAPDE</name>
<evidence type="ECO:0000313" key="13">
    <source>
        <dbReference type="Proteomes" id="UP000013776"/>
    </source>
</evidence>
<dbReference type="Gene3D" id="1.10.510.10">
    <property type="entry name" value="Transferase(Phosphotransferase) domain 1"/>
    <property type="match status" value="1"/>
</dbReference>
<gene>
    <name evidence="12" type="ORF">TAPDE_000556</name>
</gene>
<comment type="catalytic activity">
    <reaction evidence="10">
        <text>L-threonyl-[protein] + ATP = O-phospho-L-threonyl-[protein] + ADP + H(+)</text>
        <dbReference type="Rhea" id="RHEA:46608"/>
        <dbReference type="Rhea" id="RHEA-COMP:11060"/>
        <dbReference type="Rhea" id="RHEA-COMP:11605"/>
        <dbReference type="ChEBI" id="CHEBI:15378"/>
        <dbReference type="ChEBI" id="CHEBI:30013"/>
        <dbReference type="ChEBI" id="CHEBI:30616"/>
        <dbReference type="ChEBI" id="CHEBI:61977"/>
        <dbReference type="ChEBI" id="CHEBI:456216"/>
        <dbReference type="EC" id="2.7.11.24"/>
    </reaction>
</comment>
<reference evidence="12 13" key="1">
    <citation type="journal article" date="2013" name="MBio">
        <title>Genome sequencing of the plant pathogen Taphrina deformans, the causal agent of peach leaf curl.</title>
        <authorList>
            <person name="Cisse O.H."/>
            <person name="Almeida J.M.G.C.F."/>
            <person name="Fonseca A."/>
            <person name="Kumar A.A."/>
            <person name="Salojaervi J."/>
            <person name="Overmyer K."/>
            <person name="Hauser P.M."/>
            <person name="Pagni M."/>
        </authorList>
    </citation>
    <scope>NUCLEOTIDE SEQUENCE [LARGE SCALE GENOMIC DNA]</scope>
    <source>
        <strain evidence="13">PYCC 5710 / ATCC 11124 / CBS 356.35 / IMI 108563 / JCM 9778 / NBRC 8474</strain>
    </source>
</reference>
<dbReference type="AlphaFoldDB" id="R4X6S4"/>
<dbReference type="GO" id="GO:0019236">
    <property type="term" value="P:response to pheromone"/>
    <property type="evidence" value="ECO:0007669"/>
    <property type="project" value="UniProtKB-ARBA"/>
</dbReference>
<dbReference type="PANTHER" id="PTHR24055">
    <property type="entry name" value="MITOGEN-ACTIVATED PROTEIN KINASE"/>
    <property type="match status" value="1"/>
</dbReference>
<dbReference type="InterPro" id="IPR008271">
    <property type="entry name" value="Ser/Thr_kinase_AS"/>
</dbReference>
<dbReference type="InterPro" id="IPR017441">
    <property type="entry name" value="Protein_kinase_ATP_BS"/>
</dbReference>
<dbReference type="FunFam" id="1.10.510.10:FF:000040">
    <property type="entry name" value="Mitogen-activated protein kinase"/>
    <property type="match status" value="1"/>
</dbReference>
<comment type="caution">
    <text evidence="12">The sequence shown here is derived from an EMBL/GenBank/DDBJ whole genome shotgun (WGS) entry which is preliminary data.</text>
</comment>
<dbReference type="Gene3D" id="3.30.200.20">
    <property type="entry name" value="Phosphorylase Kinase, domain 1"/>
    <property type="match status" value="1"/>
</dbReference>
<accession>R4X6S4</accession>
<keyword evidence="13" id="KW-1185">Reference proteome</keyword>
<dbReference type="CDD" id="cd07849">
    <property type="entry name" value="STKc_ERK1_2_like"/>
    <property type="match status" value="1"/>
</dbReference>
<dbReference type="InterPro" id="IPR000719">
    <property type="entry name" value="Prot_kinase_dom"/>
</dbReference>
<comment type="similarity">
    <text evidence="10">Belongs to the protein kinase superfamily. Ser/Thr protein kinase family. MAP kinase subfamily.</text>
</comment>
<dbReference type="SMART" id="SM00220">
    <property type="entry name" value="S_TKc"/>
    <property type="match status" value="1"/>
</dbReference>
<organism evidence="12 13">
    <name type="scientific">Taphrina deformans (strain PYCC 5710 / ATCC 11124 / CBS 356.35 / IMI 108563 / JCM 9778 / NBRC 8474)</name>
    <name type="common">Peach leaf curl fungus</name>
    <name type="synonym">Lalaria deformans</name>
    <dbReference type="NCBI Taxonomy" id="1097556"/>
    <lineage>
        <taxon>Eukaryota</taxon>
        <taxon>Fungi</taxon>
        <taxon>Dikarya</taxon>
        <taxon>Ascomycota</taxon>
        <taxon>Taphrinomycotina</taxon>
        <taxon>Taphrinomycetes</taxon>
        <taxon>Taphrinales</taxon>
        <taxon>Taphrinaceae</taxon>
        <taxon>Taphrina</taxon>
    </lineage>
</organism>
<dbReference type="Proteomes" id="UP000013776">
    <property type="component" value="Unassembled WGS sequence"/>
</dbReference>
<dbReference type="PROSITE" id="PS00107">
    <property type="entry name" value="PROTEIN_KINASE_ATP"/>
    <property type="match status" value="1"/>
</dbReference>
<feature type="domain" description="Protein kinase" evidence="11">
    <location>
        <begin position="18"/>
        <end position="306"/>
    </location>
</feature>
<dbReference type="InterPro" id="IPR003527">
    <property type="entry name" value="MAP_kinase_CS"/>
</dbReference>
<evidence type="ECO:0000256" key="2">
    <source>
        <dbReference type="ARBA" id="ARBA00012411"/>
    </source>
</evidence>
<dbReference type="InterPro" id="IPR050117">
    <property type="entry name" value="MAPK"/>
</dbReference>
<dbReference type="EC" id="2.7.11.24" evidence="2 10"/>
<feature type="binding site" evidence="8">
    <location>
        <position position="48"/>
    </location>
    <ligand>
        <name>ATP</name>
        <dbReference type="ChEBI" id="CHEBI:30616"/>
    </ligand>
</feature>
<dbReference type="GO" id="GO:0005524">
    <property type="term" value="F:ATP binding"/>
    <property type="evidence" value="ECO:0007669"/>
    <property type="project" value="UniProtKB-UniRule"/>
</dbReference>
<dbReference type="EMBL" id="CAHR02000018">
    <property type="protein sequence ID" value="CCG80902.1"/>
    <property type="molecule type" value="Genomic_DNA"/>
</dbReference>
<keyword evidence="3 9" id="KW-0723">Serine/threonine-protein kinase</keyword>
<comment type="cofactor">
    <cofactor evidence="1 10">
        <name>Mg(2+)</name>
        <dbReference type="ChEBI" id="CHEBI:18420"/>
    </cofactor>
</comment>
<evidence type="ECO:0000256" key="4">
    <source>
        <dbReference type="ARBA" id="ARBA00022679"/>
    </source>
</evidence>
<evidence type="ECO:0000259" key="11">
    <source>
        <dbReference type="PROSITE" id="PS50011"/>
    </source>
</evidence>
<evidence type="ECO:0000256" key="1">
    <source>
        <dbReference type="ARBA" id="ARBA00001946"/>
    </source>
</evidence>
<keyword evidence="7 8" id="KW-0067">ATP-binding</keyword>
<evidence type="ECO:0000256" key="6">
    <source>
        <dbReference type="ARBA" id="ARBA00022777"/>
    </source>
</evidence>
<dbReference type="STRING" id="1097556.R4X6S4"/>
<evidence type="ECO:0000313" key="12">
    <source>
        <dbReference type="EMBL" id="CCG80902.1"/>
    </source>
</evidence>
<dbReference type="Pfam" id="PF00069">
    <property type="entry name" value="Pkinase"/>
    <property type="match status" value="1"/>
</dbReference>
<dbReference type="VEuPathDB" id="FungiDB:TAPDE_000556"/>
<keyword evidence="4 10" id="KW-0808">Transferase</keyword>
<evidence type="ECO:0000256" key="7">
    <source>
        <dbReference type="ARBA" id="ARBA00022840"/>
    </source>
</evidence>
<evidence type="ECO:0000256" key="5">
    <source>
        <dbReference type="ARBA" id="ARBA00022741"/>
    </source>
</evidence>
<dbReference type="PRINTS" id="PR01773">
    <property type="entry name" value="P38MAPKINASE"/>
</dbReference>
<protein>
    <recommendedName>
        <fullName evidence="2 10">Mitogen-activated protein kinase</fullName>
        <ecNumber evidence="2 10">2.7.11.24</ecNumber>
    </recommendedName>
</protein>
<dbReference type="PROSITE" id="PS50011">
    <property type="entry name" value="PROTEIN_KINASE_DOM"/>
    <property type="match status" value="1"/>
</dbReference>
<comment type="activity regulation">
    <text evidence="10">Activated by threonine and tyrosine phosphorylation.</text>
</comment>
<evidence type="ECO:0000256" key="9">
    <source>
        <dbReference type="RuleBase" id="RU000304"/>
    </source>
</evidence>
<keyword evidence="6 10" id="KW-0418">Kinase</keyword>
<dbReference type="OrthoDB" id="192887at2759"/>
<evidence type="ECO:0000256" key="3">
    <source>
        <dbReference type="ARBA" id="ARBA00022527"/>
    </source>
</evidence>
<dbReference type="FunFam" id="3.30.200.20:FF:000073">
    <property type="entry name" value="Mitogen-activated protein kinase"/>
    <property type="match status" value="1"/>
</dbReference>
<dbReference type="SUPFAM" id="SSF56112">
    <property type="entry name" value="Protein kinase-like (PK-like)"/>
    <property type="match status" value="1"/>
</dbReference>
<keyword evidence="10" id="KW-0460">Magnesium</keyword>
<sequence>MSSKGQSRKVNFNVSDHYEVIDVIGEGAYGVVCSALHKPSGQKVAIKKITPFDHSMFCLRTLREMKLLRYFNHENIISILDIQKPVDFESFTEVYLIQELMETDMHRVIRTQDLSDDHCQYFIYQTLRGLKAMHSANVLHRDLKPSNLLLNANCDLKVCDFGLARSAASQEDNAGFMTEYVATRWYRAPEIMLTFKEYTKAIDVWSVGCILAEMLSSKPLFPGKDYHHQLTLILDVLGTPTMEDYYGIKSRRAREYIRSLPFKKRISFASMYPKANPLAIDLLDRLLAFNPLKRITCEEALRHPYLEPYHDPEDEPDALPIPESFFDFDKYKDQITKEQLKDLIFKEIQYHNIEQSQALMLAQQQQQLQQQQLQQQQQQSMAMAM</sequence>
<dbReference type="PROSITE" id="PS00108">
    <property type="entry name" value="PROTEIN_KINASE_ST"/>
    <property type="match status" value="1"/>
</dbReference>
<evidence type="ECO:0000256" key="8">
    <source>
        <dbReference type="PROSITE-ProRule" id="PRU10141"/>
    </source>
</evidence>
<dbReference type="GO" id="GO:0004707">
    <property type="term" value="F:MAP kinase activity"/>
    <property type="evidence" value="ECO:0007669"/>
    <property type="project" value="UniProtKB-EC"/>
</dbReference>
<dbReference type="PROSITE" id="PS01351">
    <property type="entry name" value="MAPK"/>
    <property type="match status" value="1"/>
</dbReference>
<dbReference type="InterPro" id="IPR011009">
    <property type="entry name" value="Kinase-like_dom_sf"/>
</dbReference>